<organism evidence="1 2">
    <name type="scientific">Streptomyces roseolilacinus</name>
    <dbReference type="NCBI Taxonomy" id="66904"/>
    <lineage>
        <taxon>Bacteria</taxon>
        <taxon>Bacillati</taxon>
        <taxon>Actinomycetota</taxon>
        <taxon>Actinomycetes</taxon>
        <taxon>Kitasatosporales</taxon>
        <taxon>Streptomycetaceae</taxon>
        <taxon>Streptomyces</taxon>
    </lineage>
</organism>
<name>A0A918ELN3_9ACTN</name>
<accession>A0A918ELN3</accession>
<sequence>MPEHFGARHAAYAVPRTAAPAPVAVALATGGSPAAQAPEGTI</sequence>
<dbReference type="RefSeq" id="WP_268255297.1">
    <property type="nucleotide sequence ID" value="NZ_BMSV01000005.1"/>
</dbReference>
<protein>
    <submittedName>
        <fullName evidence="1">Uncharacterized protein</fullName>
    </submittedName>
</protein>
<dbReference type="Proteomes" id="UP000654123">
    <property type="component" value="Unassembled WGS sequence"/>
</dbReference>
<dbReference type="AlphaFoldDB" id="A0A918ELN3"/>
<evidence type="ECO:0000313" key="2">
    <source>
        <dbReference type="Proteomes" id="UP000654123"/>
    </source>
</evidence>
<gene>
    <name evidence="1" type="ORF">GCM10010249_29960</name>
</gene>
<reference evidence="1" key="1">
    <citation type="journal article" date="2014" name="Int. J. Syst. Evol. Microbiol.">
        <title>Complete genome sequence of Corynebacterium casei LMG S-19264T (=DSM 44701T), isolated from a smear-ripened cheese.</title>
        <authorList>
            <consortium name="US DOE Joint Genome Institute (JGI-PGF)"/>
            <person name="Walter F."/>
            <person name="Albersmeier A."/>
            <person name="Kalinowski J."/>
            <person name="Ruckert C."/>
        </authorList>
    </citation>
    <scope>NUCLEOTIDE SEQUENCE</scope>
    <source>
        <strain evidence="1">JCM 4335</strain>
    </source>
</reference>
<proteinExistence type="predicted"/>
<keyword evidence="2" id="KW-1185">Reference proteome</keyword>
<comment type="caution">
    <text evidence="1">The sequence shown here is derived from an EMBL/GenBank/DDBJ whole genome shotgun (WGS) entry which is preliminary data.</text>
</comment>
<reference evidence="1" key="2">
    <citation type="submission" date="2020-09" db="EMBL/GenBank/DDBJ databases">
        <authorList>
            <person name="Sun Q."/>
            <person name="Ohkuma M."/>
        </authorList>
    </citation>
    <scope>NUCLEOTIDE SEQUENCE</scope>
    <source>
        <strain evidence="1">JCM 4335</strain>
    </source>
</reference>
<dbReference type="EMBL" id="BMSV01000005">
    <property type="protein sequence ID" value="GGQ09412.1"/>
    <property type="molecule type" value="Genomic_DNA"/>
</dbReference>
<evidence type="ECO:0000313" key="1">
    <source>
        <dbReference type="EMBL" id="GGQ09412.1"/>
    </source>
</evidence>